<accession>A0A6P5ZHP3</accession>
<feature type="region of interest" description="Disordered" evidence="1">
    <location>
        <begin position="94"/>
        <end position="120"/>
    </location>
</feature>
<name>A0A6P5ZHP3_DURZI</name>
<gene>
    <name evidence="3" type="primary">LOC111300637</name>
</gene>
<dbReference type="GeneID" id="111300637"/>
<reference evidence="3" key="1">
    <citation type="submission" date="2025-08" db="UniProtKB">
        <authorList>
            <consortium name="RefSeq"/>
        </authorList>
    </citation>
    <scope>IDENTIFICATION</scope>
    <source>
        <tissue evidence="3">Fruit stalk</tissue>
    </source>
</reference>
<dbReference type="Proteomes" id="UP000515121">
    <property type="component" value="Unplaced"/>
</dbReference>
<dbReference type="RefSeq" id="XP_022752000.1">
    <property type="nucleotide sequence ID" value="XM_022896265.1"/>
</dbReference>
<dbReference type="OrthoDB" id="1721092at2759"/>
<dbReference type="KEGG" id="dzi:111300637"/>
<proteinExistence type="predicted"/>
<evidence type="ECO:0000313" key="2">
    <source>
        <dbReference type="Proteomes" id="UP000515121"/>
    </source>
</evidence>
<feature type="compositionally biased region" description="Polar residues" evidence="1">
    <location>
        <begin position="94"/>
        <end position="104"/>
    </location>
</feature>
<keyword evidence="2" id="KW-1185">Reference proteome</keyword>
<sequence length="356" mass="40289">MEQSCDGPVTAEEIEVANILLELPHLIFEYESRPRFSFTWGAKRKRSNASKPEVAATSLPALKLSPSQPPSLPSNIVGSTYETEALMKKALTSSPATPLSFSPSESDEKPLPSKKKASVNSLKQTKEQLLEMMEDFTRRNELLKKDIENKRLFLNQQKAENLELKAKKQKAFLFNELSQSPPKAEESRLETSKSLNFETQLTQISVETQNTTPQDHHHYHRQQQISTRVYQQPFIMDQMVCKSKMNKNPQYPYARMISWLPSNTGGLSRVHDNVGPLGLLDLNFSVEEAFGFSSSKSTDLDTVTKARAAQARLKGSRFAGLRISMLRVNLVTLLDDFWLFSSDFVLFSFLFTAELT</sequence>
<dbReference type="PANTHER" id="PTHR37614">
    <property type="entry name" value="OS02G0121400 PROTEIN"/>
    <property type="match status" value="1"/>
</dbReference>
<dbReference type="PANTHER" id="PTHR37614:SF2">
    <property type="entry name" value="OS02G0121400 PROTEIN"/>
    <property type="match status" value="1"/>
</dbReference>
<dbReference type="AlphaFoldDB" id="A0A6P5ZHP3"/>
<evidence type="ECO:0000256" key="1">
    <source>
        <dbReference type="SAM" id="MobiDB-lite"/>
    </source>
</evidence>
<protein>
    <submittedName>
        <fullName evidence="3">Uncharacterized protein LOC111300637</fullName>
    </submittedName>
</protein>
<organism evidence="2 3">
    <name type="scientific">Durio zibethinus</name>
    <name type="common">Durian</name>
    <dbReference type="NCBI Taxonomy" id="66656"/>
    <lineage>
        <taxon>Eukaryota</taxon>
        <taxon>Viridiplantae</taxon>
        <taxon>Streptophyta</taxon>
        <taxon>Embryophyta</taxon>
        <taxon>Tracheophyta</taxon>
        <taxon>Spermatophyta</taxon>
        <taxon>Magnoliopsida</taxon>
        <taxon>eudicotyledons</taxon>
        <taxon>Gunneridae</taxon>
        <taxon>Pentapetalae</taxon>
        <taxon>rosids</taxon>
        <taxon>malvids</taxon>
        <taxon>Malvales</taxon>
        <taxon>Malvaceae</taxon>
        <taxon>Helicteroideae</taxon>
        <taxon>Durio</taxon>
    </lineage>
</organism>
<evidence type="ECO:0000313" key="3">
    <source>
        <dbReference type="RefSeq" id="XP_022752000.1"/>
    </source>
</evidence>